<feature type="transmembrane region" description="Helical" evidence="8">
    <location>
        <begin position="74"/>
        <end position="94"/>
    </location>
</feature>
<sequence length="284" mass="31139">MSIEQAERRRASALVAPALLWTLAFFVLPFAGMVWLSLGHLEGREVVAGPGPENYVRIFTDPSFLKGIRVSLEITLVVTVISVVLAWPLAWIIAMRVPQRWQRLALMLAVLPFWTSYVVRSYSWALVLGANGVVMQALIGAGIIDEPVQIMATRTATVIGFVHFFVMLLTLTIYSNLVQLSPNYARAAADLGASGWQVIRLVILPLTLPGVMTGAFLTFVLCIGDYITPQILGGNNELTLPQLIMLQLGRRGDFPMASALSVVLMALVTLAYAASARWLKMDRV</sequence>
<dbReference type="InterPro" id="IPR000515">
    <property type="entry name" value="MetI-like"/>
</dbReference>
<dbReference type="SUPFAM" id="SSF161098">
    <property type="entry name" value="MetI-like"/>
    <property type="match status" value="1"/>
</dbReference>
<keyword evidence="7 8" id="KW-0472">Membrane</keyword>
<keyword evidence="11" id="KW-1185">Reference proteome</keyword>
<evidence type="ECO:0000256" key="6">
    <source>
        <dbReference type="ARBA" id="ARBA00022989"/>
    </source>
</evidence>
<dbReference type="PROSITE" id="PS50928">
    <property type="entry name" value="ABC_TM1"/>
    <property type="match status" value="1"/>
</dbReference>
<keyword evidence="5 8" id="KW-0812">Transmembrane</keyword>
<dbReference type="PANTHER" id="PTHR42929">
    <property type="entry name" value="INNER MEMBRANE ABC TRANSPORTER PERMEASE PROTEIN YDCU-RELATED-RELATED"/>
    <property type="match status" value="1"/>
</dbReference>
<proteinExistence type="inferred from homology"/>
<accession>A0A2S8S579</accession>
<feature type="transmembrane region" description="Helical" evidence="8">
    <location>
        <begin position="156"/>
        <end position="178"/>
    </location>
</feature>
<feature type="transmembrane region" description="Helical" evidence="8">
    <location>
        <begin position="198"/>
        <end position="223"/>
    </location>
</feature>
<dbReference type="Pfam" id="PF00528">
    <property type="entry name" value="BPD_transp_1"/>
    <property type="match status" value="1"/>
</dbReference>
<name>A0A2S8S579_9RHOB</name>
<evidence type="ECO:0000256" key="1">
    <source>
        <dbReference type="ARBA" id="ARBA00004651"/>
    </source>
</evidence>
<evidence type="ECO:0000256" key="7">
    <source>
        <dbReference type="ARBA" id="ARBA00023136"/>
    </source>
</evidence>
<reference evidence="10 11" key="1">
    <citation type="submission" date="2018-02" db="EMBL/GenBank/DDBJ databases">
        <title>Genomic Encyclopedia of Archaeal and Bacterial Type Strains, Phase II (KMG-II): from individual species to whole genera.</title>
        <authorList>
            <person name="Goeker M."/>
        </authorList>
    </citation>
    <scope>NUCLEOTIDE SEQUENCE [LARGE SCALE GENOMIC DNA]</scope>
    <source>
        <strain evidence="10 11">DSM 18921</strain>
    </source>
</reference>
<comment type="similarity">
    <text evidence="2">Belongs to the binding-protein-dependent transport system permease family. CysTW subfamily.</text>
</comment>
<protein>
    <submittedName>
        <fullName evidence="10">Spermidine/putrescine transport system permease protein</fullName>
    </submittedName>
</protein>
<gene>
    <name evidence="10" type="ORF">LX70_02842</name>
</gene>
<comment type="subcellular location">
    <subcellularLocation>
        <location evidence="1 8">Cell membrane</location>
        <topology evidence="1 8">Multi-pass membrane protein</topology>
    </subcellularLocation>
</comment>
<keyword evidence="6 8" id="KW-1133">Transmembrane helix</keyword>
<dbReference type="InterPro" id="IPR035906">
    <property type="entry name" value="MetI-like_sf"/>
</dbReference>
<dbReference type="RefSeq" id="WP_105515422.1">
    <property type="nucleotide sequence ID" value="NZ_PVEP01000006.1"/>
</dbReference>
<evidence type="ECO:0000256" key="3">
    <source>
        <dbReference type="ARBA" id="ARBA00022448"/>
    </source>
</evidence>
<evidence type="ECO:0000256" key="8">
    <source>
        <dbReference type="RuleBase" id="RU363032"/>
    </source>
</evidence>
<evidence type="ECO:0000256" key="4">
    <source>
        <dbReference type="ARBA" id="ARBA00022475"/>
    </source>
</evidence>
<feature type="transmembrane region" description="Helical" evidence="8">
    <location>
        <begin position="125"/>
        <end position="144"/>
    </location>
</feature>
<evidence type="ECO:0000259" key="9">
    <source>
        <dbReference type="PROSITE" id="PS50928"/>
    </source>
</evidence>
<evidence type="ECO:0000313" key="11">
    <source>
        <dbReference type="Proteomes" id="UP000238338"/>
    </source>
</evidence>
<evidence type="ECO:0000256" key="5">
    <source>
        <dbReference type="ARBA" id="ARBA00022692"/>
    </source>
</evidence>
<dbReference type="AlphaFoldDB" id="A0A2S8S579"/>
<dbReference type="EMBL" id="PVEP01000006">
    <property type="protein sequence ID" value="PQV55957.1"/>
    <property type="molecule type" value="Genomic_DNA"/>
</dbReference>
<dbReference type="PANTHER" id="PTHR42929:SF5">
    <property type="entry name" value="ABC TRANSPORTER PERMEASE PROTEIN"/>
    <property type="match status" value="1"/>
</dbReference>
<dbReference type="CDD" id="cd06261">
    <property type="entry name" value="TM_PBP2"/>
    <property type="match status" value="1"/>
</dbReference>
<keyword evidence="4" id="KW-1003">Cell membrane</keyword>
<feature type="transmembrane region" description="Helical" evidence="8">
    <location>
        <begin position="254"/>
        <end position="274"/>
    </location>
</feature>
<dbReference type="Proteomes" id="UP000238338">
    <property type="component" value="Unassembled WGS sequence"/>
</dbReference>
<organism evidence="10 11">
    <name type="scientific">Albidovulum denitrificans</name>
    <dbReference type="NCBI Taxonomy" id="404881"/>
    <lineage>
        <taxon>Bacteria</taxon>
        <taxon>Pseudomonadati</taxon>
        <taxon>Pseudomonadota</taxon>
        <taxon>Alphaproteobacteria</taxon>
        <taxon>Rhodobacterales</taxon>
        <taxon>Paracoccaceae</taxon>
        <taxon>Albidovulum</taxon>
    </lineage>
</organism>
<dbReference type="GO" id="GO:0055085">
    <property type="term" value="P:transmembrane transport"/>
    <property type="evidence" value="ECO:0007669"/>
    <property type="project" value="InterPro"/>
</dbReference>
<feature type="transmembrane region" description="Helical" evidence="8">
    <location>
        <begin position="12"/>
        <end position="36"/>
    </location>
</feature>
<evidence type="ECO:0000313" key="10">
    <source>
        <dbReference type="EMBL" id="PQV55957.1"/>
    </source>
</evidence>
<keyword evidence="3 8" id="KW-0813">Transport</keyword>
<evidence type="ECO:0000256" key="2">
    <source>
        <dbReference type="ARBA" id="ARBA00007069"/>
    </source>
</evidence>
<dbReference type="GO" id="GO:0005886">
    <property type="term" value="C:plasma membrane"/>
    <property type="evidence" value="ECO:0007669"/>
    <property type="project" value="UniProtKB-SubCell"/>
</dbReference>
<feature type="domain" description="ABC transmembrane type-1" evidence="9">
    <location>
        <begin position="68"/>
        <end position="275"/>
    </location>
</feature>
<comment type="caution">
    <text evidence="10">The sequence shown here is derived from an EMBL/GenBank/DDBJ whole genome shotgun (WGS) entry which is preliminary data.</text>
</comment>
<dbReference type="OrthoDB" id="9807047at2"/>
<dbReference type="Gene3D" id="1.10.3720.10">
    <property type="entry name" value="MetI-like"/>
    <property type="match status" value="1"/>
</dbReference>